<dbReference type="Proteomes" id="UP001432039">
    <property type="component" value="Chromosome"/>
</dbReference>
<evidence type="ECO:0000313" key="1">
    <source>
        <dbReference type="EMBL" id="WUQ11110.1"/>
    </source>
</evidence>
<evidence type="ECO:0000313" key="2">
    <source>
        <dbReference type="Proteomes" id="UP001432039"/>
    </source>
</evidence>
<name>A0ABZ1T5G8_STRVG</name>
<reference evidence="1" key="1">
    <citation type="submission" date="2022-10" db="EMBL/GenBank/DDBJ databases">
        <title>The complete genomes of actinobacterial strains from the NBC collection.</title>
        <authorList>
            <person name="Joergensen T.S."/>
            <person name="Alvarez Arevalo M."/>
            <person name="Sterndorff E.B."/>
            <person name="Faurdal D."/>
            <person name="Vuksanovic O."/>
            <person name="Mourched A.-S."/>
            <person name="Charusanti P."/>
            <person name="Shaw S."/>
            <person name="Blin K."/>
            <person name="Weber T."/>
        </authorList>
    </citation>
    <scope>NUCLEOTIDE SEQUENCE</scope>
    <source>
        <strain evidence="1">NBC_00248</strain>
    </source>
</reference>
<dbReference type="RefSeq" id="WP_328960622.1">
    <property type="nucleotide sequence ID" value="NZ_CP108090.1"/>
</dbReference>
<keyword evidence="2" id="KW-1185">Reference proteome</keyword>
<sequence>MARQLARGMGSFFKDCDCAKPTRCPHPYTIRFKDALGKQREESG</sequence>
<organism evidence="1 2">
    <name type="scientific">Streptomyces virginiae</name>
    <name type="common">Streptomyces cinnamonensis</name>
    <dbReference type="NCBI Taxonomy" id="1961"/>
    <lineage>
        <taxon>Bacteria</taxon>
        <taxon>Bacillati</taxon>
        <taxon>Actinomycetota</taxon>
        <taxon>Actinomycetes</taxon>
        <taxon>Kitasatosporales</taxon>
        <taxon>Streptomycetaceae</taxon>
        <taxon>Streptomyces</taxon>
    </lineage>
</organism>
<proteinExistence type="predicted"/>
<accession>A0ABZ1T5G8</accession>
<dbReference type="EMBL" id="CP108090">
    <property type="protein sequence ID" value="WUQ11110.1"/>
    <property type="molecule type" value="Genomic_DNA"/>
</dbReference>
<gene>
    <name evidence="1" type="ORF">OG517_06540</name>
</gene>
<protein>
    <submittedName>
        <fullName evidence="1">Uncharacterized protein</fullName>
    </submittedName>
</protein>